<evidence type="ECO:0000256" key="1">
    <source>
        <dbReference type="SAM" id="SignalP"/>
    </source>
</evidence>
<gene>
    <name evidence="2" type="ORF">JAZ07_08590</name>
</gene>
<keyword evidence="1" id="KW-0732">Signal</keyword>
<proteinExistence type="predicted"/>
<dbReference type="EMBL" id="JAEPCM010000284">
    <property type="protein sequence ID" value="MCG7946385.1"/>
    <property type="molecule type" value="Genomic_DNA"/>
</dbReference>
<reference evidence="2" key="1">
    <citation type="journal article" date="2021" name="Proc. Natl. Acad. Sci. U.S.A.">
        <title>Global biogeography of chemosynthetic symbionts reveals both localized and globally distributed symbiont groups. .</title>
        <authorList>
            <person name="Osvatic J.T."/>
            <person name="Wilkins L.G.E."/>
            <person name="Leibrecht L."/>
            <person name="Leray M."/>
            <person name="Zauner S."/>
            <person name="Polzin J."/>
            <person name="Camacho Y."/>
            <person name="Gros O."/>
            <person name="van Gils J.A."/>
            <person name="Eisen J.A."/>
            <person name="Petersen J.M."/>
            <person name="Yuen B."/>
        </authorList>
    </citation>
    <scope>NUCLEOTIDE SEQUENCE</scope>
    <source>
        <strain evidence="2">MAGclacostrist064TRANS</strain>
    </source>
</reference>
<dbReference type="InterPro" id="IPR011042">
    <property type="entry name" value="6-blade_b-propeller_TolB-like"/>
</dbReference>
<feature type="chain" id="PRO_5039733289" description="Translocation protein TolB" evidence="1">
    <location>
        <begin position="27"/>
        <end position="390"/>
    </location>
</feature>
<sequence length="390" mass="43343">MNRLYRSVISKISVNVTLLFSLLACGGGSGGDDNNNQTTTPDTDLNNISGRIFVNDRNNGVMVDISSGTVSKVPNVNWDQTGDYSPRATFTAVPNKEGSLFVLTIDNCDYLSSENSGYRYRDCIVILDASGNVIRSQQFYEGLWEGAKASFNGSYIAYMYMDEPNESNPNAELHIVDSAFQYLSGTEINHSVSFNSGLLWRDFDWVNTGQIIYGYDNSLFLTDAYETVGRLIYTIPTATTNSDHFISKPKISPDGKKIAFRYMLDSNHLIKQGNVWVMNIDGADPHRLVYTPDYKAADGSTISAYQVYNDFDWSPDGRHIVVLEGGTSGDLVSGPDGAGDTLYIIPSDSRDVPLNNDGEHGIIHLRTYYHNSTELSYRFEPYSGTITWVH</sequence>
<evidence type="ECO:0000313" key="3">
    <source>
        <dbReference type="Proteomes" id="UP000886667"/>
    </source>
</evidence>
<comment type="caution">
    <text evidence="2">The sequence shown here is derived from an EMBL/GenBank/DDBJ whole genome shotgun (WGS) entry which is preliminary data.</text>
</comment>
<evidence type="ECO:0000313" key="2">
    <source>
        <dbReference type="EMBL" id="MCG7946385.1"/>
    </source>
</evidence>
<dbReference type="SUPFAM" id="SSF82171">
    <property type="entry name" value="DPP6 N-terminal domain-like"/>
    <property type="match status" value="1"/>
</dbReference>
<dbReference type="AlphaFoldDB" id="A0A9E4N3E9"/>
<accession>A0A9E4N3E9</accession>
<protein>
    <recommendedName>
        <fullName evidence="4">Translocation protein TolB</fullName>
    </recommendedName>
</protein>
<dbReference type="Gene3D" id="2.120.10.30">
    <property type="entry name" value="TolB, C-terminal domain"/>
    <property type="match status" value="1"/>
</dbReference>
<name>A0A9E4N3E9_9GAMM</name>
<dbReference type="Proteomes" id="UP000886667">
    <property type="component" value="Unassembled WGS sequence"/>
</dbReference>
<dbReference type="Pfam" id="PF07676">
    <property type="entry name" value="PD40"/>
    <property type="match status" value="1"/>
</dbReference>
<dbReference type="PROSITE" id="PS51257">
    <property type="entry name" value="PROKAR_LIPOPROTEIN"/>
    <property type="match status" value="1"/>
</dbReference>
<organism evidence="2 3">
    <name type="scientific">Candidatus Thiodiazotropha taylori</name>
    <dbReference type="NCBI Taxonomy" id="2792791"/>
    <lineage>
        <taxon>Bacteria</taxon>
        <taxon>Pseudomonadati</taxon>
        <taxon>Pseudomonadota</taxon>
        <taxon>Gammaproteobacteria</taxon>
        <taxon>Chromatiales</taxon>
        <taxon>Sedimenticolaceae</taxon>
        <taxon>Candidatus Thiodiazotropha</taxon>
    </lineage>
</organism>
<dbReference type="InterPro" id="IPR011659">
    <property type="entry name" value="WD40"/>
</dbReference>
<evidence type="ECO:0008006" key="4">
    <source>
        <dbReference type="Google" id="ProtNLM"/>
    </source>
</evidence>
<feature type="signal peptide" evidence="1">
    <location>
        <begin position="1"/>
        <end position="26"/>
    </location>
</feature>